<dbReference type="EMBL" id="CP108253">
    <property type="protein sequence ID" value="WTU45175.1"/>
    <property type="molecule type" value="Genomic_DNA"/>
</dbReference>
<sequence length="458" mass="49922">MARTRNTLLESVINELGWSQERVAAHFRRTAAEHAASELLTVTRSHINQWVRGSRPSAPAPDILCETLSRGLGRVVTLAQIGLAPSATVPPTTWDWDADTVVQLVDIGGDSMRDLTRRKLLGYSAAGAALPAEPWWRERAQRAQERRSLSRRTISPAHVEAVRDAMHHYSRQDQRLGGEAGRAALLAYLQHDVADYLSRRVSCEGLRRELFSAAAELVYLAGWMSFDASDHGQAQQCFTLAFRIAAEADDAPLGGHILRAAAHQAIDLGHPQRALDIAEGSLTQSRYALASPREKALLGVVHARALAAAQRKQAALAALRRAEDDLGRAREDLEPSRVFFFGEAALAHETACTLRDLGDLKGAEAEFQRSVRTRGKPFLRTHAVTLGYLGDVQVRQGHLDAACQTWAQALDVIDGIQSGRVRDTVVHMRRALSPVRGRGGSAAAEVDQRAAAVLRGVG</sequence>
<organism evidence="2">
    <name type="scientific">Streptomyces sp. NBC_00060</name>
    <dbReference type="NCBI Taxonomy" id="2975636"/>
    <lineage>
        <taxon>Bacteria</taxon>
        <taxon>Bacillati</taxon>
        <taxon>Actinomycetota</taxon>
        <taxon>Actinomycetes</taxon>
        <taxon>Kitasatosporales</taxon>
        <taxon>Streptomycetaceae</taxon>
        <taxon>Streptomyces</taxon>
    </lineage>
</organism>
<dbReference type="SUPFAM" id="SSF48452">
    <property type="entry name" value="TPR-like"/>
    <property type="match status" value="1"/>
</dbReference>
<proteinExistence type="predicted"/>
<dbReference type="AlphaFoldDB" id="A0AAU2H9U3"/>
<accession>A0AAU2H9U3</accession>
<evidence type="ECO:0000313" key="2">
    <source>
        <dbReference type="EMBL" id="WTU45175.1"/>
    </source>
</evidence>
<dbReference type="InterPro" id="IPR011990">
    <property type="entry name" value="TPR-like_helical_dom_sf"/>
</dbReference>
<name>A0AAU2H9U3_9ACTN</name>
<dbReference type="EMBL" id="CP108253">
    <property type="protein sequence ID" value="WTU38183.1"/>
    <property type="molecule type" value="Genomic_DNA"/>
</dbReference>
<dbReference type="Gene3D" id="1.25.40.10">
    <property type="entry name" value="Tetratricopeptide repeat domain"/>
    <property type="match status" value="1"/>
</dbReference>
<protein>
    <submittedName>
        <fullName evidence="2">Tat pathway signal protein</fullName>
    </submittedName>
</protein>
<evidence type="ECO:0000313" key="1">
    <source>
        <dbReference type="EMBL" id="WTU38183.1"/>
    </source>
</evidence>
<gene>
    <name evidence="1" type="ORF">OHV25_00575</name>
    <name evidence="2" type="ORF">OHV25_39265</name>
</gene>
<reference evidence="2" key="1">
    <citation type="submission" date="2022-10" db="EMBL/GenBank/DDBJ databases">
        <title>The complete genomes of actinobacterial strains from the NBC collection.</title>
        <authorList>
            <person name="Joergensen T.S."/>
            <person name="Alvarez Arevalo M."/>
            <person name="Sterndorff E.B."/>
            <person name="Faurdal D."/>
            <person name="Vuksanovic O."/>
            <person name="Mourched A.-S."/>
            <person name="Charusanti P."/>
            <person name="Shaw S."/>
            <person name="Blin K."/>
            <person name="Weber T."/>
        </authorList>
    </citation>
    <scope>NUCLEOTIDE SEQUENCE</scope>
    <source>
        <strain evidence="2">NBC_00060</strain>
    </source>
</reference>